<dbReference type="GO" id="GO:0003677">
    <property type="term" value="F:DNA binding"/>
    <property type="evidence" value="ECO:0007669"/>
    <property type="project" value="UniProtKB-KW"/>
</dbReference>
<dbReference type="AlphaFoldDB" id="A0A246BHM3"/>
<protein>
    <recommendedName>
        <fullName evidence="4">Transcriptional regulator</fullName>
    </recommendedName>
</protein>
<dbReference type="GO" id="GO:0005829">
    <property type="term" value="C:cytosol"/>
    <property type="evidence" value="ECO:0007669"/>
    <property type="project" value="TreeGrafter"/>
</dbReference>
<dbReference type="InterPro" id="IPR036390">
    <property type="entry name" value="WH_DNA-bd_sf"/>
</dbReference>
<evidence type="ECO:0000256" key="1">
    <source>
        <dbReference type="ARBA" id="ARBA00023125"/>
    </source>
</evidence>
<dbReference type="RefSeq" id="WP_088249358.1">
    <property type="nucleotide sequence ID" value="NZ_NHMK01000022.1"/>
</dbReference>
<sequence length="161" mass="17368">MRLLTVDVYGFQAVGYLGAHEGRWVTAAELCERTGLSRSFMVRVLADLVRGQLLLSKKGCGGGYRLARAAHLVTLHEVLRCLERPLAPLACVSVSSPAPCGAAHCCQARVGVYQALRDATHRVLAQYTAADLARDAAGGVTYDRCLSLLWHPHEPVQIATS</sequence>
<keyword evidence="3" id="KW-1185">Reference proteome</keyword>
<dbReference type="OrthoDB" id="9808360at2"/>
<accession>A0A246BHM3</accession>
<dbReference type="InterPro" id="IPR000944">
    <property type="entry name" value="Tscrpt_reg_Rrf2"/>
</dbReference>
<dbReference type="EMBL" id="NHMK01000022">
    <property type="protein sequence ID" value="OWL94725.1"/>
    <property type="molecule type" value="Genomic_DNA"/>
</dbReference>
<dbReference type="PANTHER" id="PTHR33221">
    <property type="entry name" value="WINGED HELIX-TURN-HELIX TRANSCRIPTIONAL REGULATOR, RRF2 FAMILY"/>
    <property type="match status" value="1"/>
</dbReference>
<dbReference type="Pfam" id="PF02082">
    <property type="entry name" value="Rrf2"/>
    <property type="match status" value="1"/>
</dbReference>
<dbReference type="Proteomes" id="UP000197208">
    <property type="component" value="Unassembled WGS sequence"/>
</dbReference>
<evidence type="ECO:0000313" key="2">
    <source>
        <dbReference type="EMBL" id="OWL94725.1"/>
    </source>
</evidence>
<keyword evidence="1" id="KW-0238">DNA-binding</keyword>
<dbReference type="PROSITE" id="PS51197">
    <property type="entry name" value="HTH_RRF2_2"/>
    <property type="match status" value="1"/>
</dbReference>
<dbReference type="PANTHER" id="PTHR33221:SF5">
    <property type="entry name" value="HTH-TYPE TRANSCRIPTIONAL REGULATOR ISCR"/>
    <property type="match status" value="1"/>
</dbReference>
<proteinExistence type="predicted"/>
<evidence type="ECO:0008006" key="4">
    <source>
        <dbReference type="Google" id="ProtNLM"/>
    </source>
</evidence>
<dbReference type="InterPro" id="IPR036388">
    <property type="entry name" value="WH-like_DNA-bd_sf"/>
</dbReference>
<reference evidence="2 3" key="1">
    <citation type="submission" date="2017-05" db="EMBL/GenBank/DDBJ databases">
        <title>De novo genome assembly of Deniococcus indicus strain DR1.</title>
        <authorList>
            <person name="Chauhan D."/>
            <person name="Yennamalli R.M."/>
            <person name="Priyadarshini R."/>
        </authorList>
    </citation>
    <scope>NUCLEOTIDE SEQUENCE [LARGE SCALE GENOMIC DNA]</scope>
    <source>
        <strain evidence="2 3">DR1</strain>
    </source>
</reference>
<dbReference type="Gene3D" id="1.10.10.10">
    <property type="entry name" value="Winged helix-like DNA-binding domain superfamily/Winged helix DNA-binding domain"/>
    <property type="match status" value="1"/>
</dbReference>
<evidence type="ECO:0000313" key="3">
    <source>
        <dbReference type="Proteomes" id="UP000197208"/>
    </source>
</evidence>
<gene>
    <name evidence="2" type="ORF">CBQ26_14495</name>
</gene>
<dbReference type="NCBIfam" id="TIGR00738">
    <property type="entry name" value="rrf2_super"/>
    <property type="match status" value="1"/>
</dbReference>
<dbReference type="GO" id="GO:0003700">
    <property type="term" value="F:DNA-binding transcription factor activity"/>
    <property type="evidence" value="ECO:0007669"/>
    <property type="project" value="TreeGrafter"/>
</dbReference>
<name>A0A246BHM3_9DEIO</name>
<organism evidence="2 3">
    <name type="scientific">Deinococcus indicus</name>
    <dbReference type="NCBI Taxonomy" id="223556"/>
    <lineage>
        <taxon>Bacteria</taxon>
        <taxon>Thermotogati</taxon>
        <taxon>Deinococcota</taxon>
        <taxon>Deinococci</taxon>
        <taxon>Deinococcales</taxon>
        <taxon>Deinococcaceae</taxon>
        <taxon>Deinococcus</taxon>
    </lineage>
</organism>
<comment type="caution">
    <text evidence="2">The sequence shown here is derived from an EMBL/GenBank/DDBJ whole genome shotgun (WGS) entry which is preliminary data.</text>
</comment>
<dbReference type="SUPFAM" id="SSF46785">
    <property type="entry name" value="Winged helix' DNA-binding domain"/>
    <property type="match status" value="1"/>
</dbReference>